<dbReference type="PANTHER" id="PTHR11889:SF31">
    <property type="entry name" value="PROTEIN HEDGEHOG"/>
    <property type="match status" value="1"/>
</dbReference>
<evidence type="ECO:0000313" key="5">
    <source>
        <dbReference type="Proteomes" id="UP000032430"/>
    </source>
</evidence>
<feature type="domain" description="Hint" evidence="2">
    <location>
        <begin position="307"/>
        <end position="399"/>
    </location>
</feature>
<proteinExistence type="predicted"/>
<evidence type="ECO:0000259" key="2">
    <source>
        <dbReference type="SMART" id="SM00306"/>
    </source>
</evidence>
<feature type="domain" description="Hint" evidence="1">
    <location>
        <begin position="261"/>
        <end position="307"/>
    </location>
</feature>
<dbReference type="SMART" id="SM00978">
    <property type="entry name" value="Tim44"/>
    <property type="match status" value="1"/>
</dbReference>
<dbReference type="InterPro" id="IPR006141">
    <property type="entry name" value="Intein_N"/>
</dbReference>
<dbReference type="Proteomes" id="UP000032430">
    <property type="component" value="Chromosome I"/>
</dbReference>
<feature type="domain" description="Hint" evidence="1">
    <location>
        <begin position="125"/>
        <end position="173"/>
    </location>
</feature>
<dbReference type="Pfam" id="PF04280">
    <property type="entry name" value="Tim44"/>
    <property type="match status" value="1"/>
</dbReference>
<dbReference type="RefSeq" id="WP_045095908.1">
    <property type="nucleotide sequence ID" value="NZ_LN614827.1"/>
</dbReference>
<dbReference type="PROSITE" id="PS50818">
    <property type="entry name" value="INTEIN_C_TER"/>
    <property type="match status" value="1"/>
</dbReference>
<dbReference type="AlphaFoldDB" id="A0A098G601"/>
<feature type="domain" description="Tim44-like" evidence="3">
    <location>
        <begin position="497"/>
        <end position="641"/>
    </location>
</feature>
<gene>
    <name evidence="4" type="ORF">LFA_2011</name>
</gene>
<dbReference type="InterPro" id="IPR036844">
    <property type="entry name" value="Hint_dom_sf"/>
</dbReference>
<dbReference type="Gene3D" id="2.170.16.10">
    <property type="entry name" value="Hedgehog/Intein (Hint) domain"/>
    <property type="match status" value="3"/>
</dbReference>
<reference evidence="5" key="1">
    <citation type="submission" date="2014-09" db="EMBL/GenBank/DDBJ databases">
        <authorList>
            <person name="Gomez-Valero L."/>
        </authorList>
    </citation>
    <scope>NUCLEOTIDE SEQUENCE [LARGE SCALE GENOMIC DNA]</scope>
    <source>
        <strain evidence="5">ATCC700992</strain>
    </source>
</reference>
<dbReference type="SMART" id="SM00305">
    <property type="entry name" value="HintC"/>
    <property type="match status" value="3"/>
</dbReference>
<dbReference type="CDD" id="cd00081">
    <property type="entry name" value="Hint"/>
    <property type="match status" value="3"/>
</dbReference>
<dbReference type="Pfam" id="PF07591">
    <property type="entry name" value="PT-HINT"/>
    <property type="match status" value="2"/>
</dbReference>
<name>A0A098G601_9GAMM</name>
<dbReference type="InterPro" id="IPR007379">
    <property type="entry name" value="Tim44-like_dom"/>
</dbReference>
<dbReference type="HOGENOM" id="CLU_330873_0_0_6"/>
<feature type="domain" description="Hint" evidence="1">
    <location>
        <begin position="400"/>
        <end position="445"/>
    </location>
</feature>
<dbReference type="EMBL" id="LN614827">
    <property type="protein sequence ID" value="CEG57399.1"/>
    <property type="molecule type" value="Genomic_DNA"/>
</dbReference>
<evidence type="ECO:0000313" key="4">
    <source>
        <dbReference type="EMBL" id="CEG57399.1"/>
    </source>
</evidence>
<dbReference type="GO" id="GO:0016539">
    <property type="term" value="P:intein-mediated protein splicing"/>
    <property type="evidence" value="ECO:0007669"/>
    <property type="project" value="InterPro"/>
</dbReference>
<feature type="domain" description="Hint" evidence="2">
    <location>
        <begin position="166"/>
        <end position="260"/>
    </location>
</feature>
<sequence>MSSSYCKWLFISTCLFGTLFIASFNGWSRGGGGCFEQGTLIATPQGSRAIEQLHPGDWVWGNVQGKHTKAKVVSTSKVNPGHYLELKLATGLIHVTKEHLFATKQGEFHRAANLRPGDKVIIWQSNQWKTEPIIAITSIKSRKPAFNLLVDSGATYLANEVLVHNKGCFLPNTPILLTNGSSRAIDQIHPGDQVQAYDVDGTIVTTKVRAVLKHQVNSYYVVSTKTTVTNVTGEHPFYIGHGEFKTVESLHPGDLIYTFDGKKLKREVITHIAQINGVTTVFNLQTDEPHTYFAAGVAVHNKGGGGGGCFPAGTKIKTPAGNKAIELLAPGDWVVSINRNGQKFPTRVQSTFVTRSKVLSVKTNSGNLHTTEEHPIARQNGSFVPAGQLKVHDVLLVNKAKGMQPAIVQSLHSESEQVVFNLSVSSPHTFIADNFLVHNKGGIGFRGGSSGNDSDSFILYIIIGIFLWAALKGKWEQTTNLDYNYSRKTIEKKSLQTVKLLDFIARQDETMKPDELKRLVHSTFFLLQESWMRRNYAPMEQLLMPDLFHQHSQQIEGMIRNHEINRIDRLQILNIDFVNVRYTEKKYQREFTALISASARDYYVDDRTRKYIRGDLGPETFQEFWTFQLQDSAWKLREIEQSRESDYLKEENFCELFTDGQIEKIYQNKVDNLGTSGPWLPKNVEVKVNKVERMLNFLVQSDKIWDKQTMLNRVRLVFTNIHLALEAGELTPAIEAQLYPSIAEQFNQTIGTWKAQDNSIEYRNFCVRKIDIVLVKSFNDKTKNEFTARVAAHAQRIQRQNGRVLTQDKEVTPFEEYWTFGLLDEQWKLKDVMLKAQGKKALGSENLEESSSPDLVKWYYTKKRAL</sequence>
<feature type="domain" description="Hint" evidence="2">
    <location>
        <begin position="32"/>
        <end position="124"/>
    </location>
</feature>
<dbReference type="NCBIfam" id="TIGR01443">
    <property type="entry name" value="intein_Cterm"/>
    <property type="match status" value="1"/>
</dbReference>
<dbReference type="SUPFAM" id="SSF54427">
    <property type="entry name" value="NTF2-like"/>
    <property type="match status" value="1"/>
</dbReference>
<protein>
    <submittedName>
        <fullName evidence="4">Uncharacterized protein</fullName>
    </submittedName>
</protein>
<accession>A0A098G601</accession>
<dbReference type="InterPro" id="IPR003586">
    <property type="entry name" value="Hint_dom_C"/>
</dbReference>
<organism evidence="4 5">
    <name type="scientific">Legionella fallonii LLAP-10</name>
    <dbReference type="NCBI Taxonomy" id="1212491"/>
    <lineage>
        <taxon>Bacteria</taxon>
        <taxon>Pseudomonadati</taxon>
        <taxon>Pseudomonadota</taxon>
        <taxon>Gammaproteobacteria</taxon>
        <taxon>Legionellales</taxon>
        <taxon>Legionellaceae</taxon>
        <taxon>Legionella</taxon>
    </lineage>
</organism>
<dbReference type="Gene3D" id="3.10.450.240">
    <property type="match status" value="1"/>
</dbReference>
<dbReference type="OrthoDB" id="7742354at2"/>
<dbReference type="PROSITE" id="PS50817">
    <property type="entry name" value="INTEIN_N_TER"/>
    <property type="match status" value="1"/>
</dbReference>
<dbReference type="InterPro" id="IPR050387">
    <property type="entry name" value="Hedgehog_Signaling"/>
</dbReference>
<dbReference type="InterPro" id="IPR032710">
    <property type="entry name" value="NTF2-like_dom_sf"/>
</dbReference>
<dbReference type="KEGG" id="lfa:LFA_2011"/>
<evidence type="ECO:0000259" key="1">
    <source>
        <dbReference type="SMART" id="SM00305"/>
    </source>
</evidence>
<dbReference type="InterPro" id="IPR030934">
    <property type="entry name" value="Intein_C"/>
</dbReference>
<dbReference type="SUPFAM" id="SSF51294">
    <property type="entry name" value="Hedgehog/intein (Hint) domain"/>
    <property type="match status" value="3"/>
</dbReference>
<evidence type="ECO:0000259" key="3">
    <source>
        <dbReference type="SMART" id="SM00978"/>
    </source>
</evidence>
<dbReference type="InterPro" id="IPR003587">
    <property type="entry name" value="Hint_dom_N"/>
</dbReference>
<dbReference type="SMART" id="SM00306">
    <property type="entry name" value="HintN"/>
    <property type="match status" value="3"/>
</dbReference>
<dbReference type="PANTHER" id="PTHR11889">
    <property type="entry name" value="HEDGEHOG"/>
    <property type="match status" value="1"/>
</dbReference>
<keyword evidence="5" id="KW-1185">Reference proteome</keyword>